<dbReference type="EMBL" id="JACRTC010000001">
    <property type="protein sequence ID" value="MBC8569360.1"/>
    <property type="molecule type" value="Genomic_DNA"/>
</dbReference>
<keyword evidence="2" id="KW-1185">Reference proteome</keyword>
<sequence length="178" mass="19982">MKRSRIMALIRPTIMLDNITQIDGPFLRRHQIGALMLDVDNTLSLHGNPEPYEGIAAWVKRMRDIGVEMIIVSNNSRERVQPFADKLGIPCVGGGYKPLSKGMREAQAMLKTPKRHCAIVGDQLFTDIMGGNLYGITSILVTPYQLEDKTGFKIKRGLERGFLRRYRRAQNKNGGGGR</sequence>
<dbReference type="Proteomes" id="UP000660861">
    <property type="component" value="Unassembled WGS sequence"/>
</dbReference>
<proteinExistence type="predicted"/>
<protein>
    <submittedName>
        <fullName evidence="1">YqeG family HAD IIIA-type phosphatase</fullName>
    </submittedName>
</protein>
<dbReference type="InterPro" id="IPR010021">
    <property type="entry name" value="PGPP1/Gep4"/>
</dbReference>
<dbReference type="GO" id="GO:0005737">
    <property type="term" value="C:cytoplasm"/>
    <property type="evidence" value="ECO:0007669"/>
    <property type="project" value="TreeGrafter"/>
</dbReference>
<dbReference type="GO" id="GO:0008962">
    <property type="term" value="F:phosphatidylglycerophosphatase activity"/>
    <property type="evidence" value="ECO:0007669"/>
    <property type="project" value="InterPro"/>
</dbReference>
<dbReference type="InterPro" id="IPR006549">
    <property type="entry name" value="HAD-SF_hydro_IIIA"/>
</dbReference>
<name>A0A926E7N7_9FIRM</name>
<accession>A0A926E7N7</accession>
<dbReference type="InterPro" id="IPR036412">
    <property type="entry name" value="HAD-like_sf"/>
</dbReference>
<dbReference type="PANTHER" id="PTHR19288:SF25">
    <property type="entry name" value="PHOSPHATIDYLGLYCEROPHOSPHATASE GEP4, MITOCHONDRIAL"/>
    <property type="match status" value="1"/>
</dbReference>
<comment type="caution">
    <text evidence="1">The sequence shown here is derived from an EMBL/GenBank/DDBJ whole genome shotgun (WGS) entry which is preliminary data.</text>
</comment>
<dbReference type="NCBIfam" id="TIGR01662">
    <property type="entry name" value="HAD-SF-IIIA"/>
    <property type="match status" value="1"/>
</dbReference>
<reference evidence="1" key="1">
    <citation type="submission" date="2020-08" db="EMBL/GenBank/DDBJ databases">
        <title>Genome public.</title>
        <authorList>
            <person name="Liu C."/>
            <person name="Sun Q."/>
        </authorList>
    </citation>
    <scope>NUCLEOTIDE SEQUENCE</scope>
    <source>
        <strain evidence="1">NSJ-54</strain>
    </source>
</reference>
<dbReference type="PANTHER" id="PTHR19288">
    <property type="entry name" value="4-NITROPHENYLPHOSPHATASE-RELATED"/>
    <property type="match status" value="1"/>
</dbReference>
<dbReference type="Gene3D" id="3.40.50.1000">
    <property type="entry name" value="HAD superfamily/HAD-like"/>
    <property type="match status" value="1"/>
</dbReference>
<organism evidence="1 2">
    <name type="scientific">Zongyangia hominis</name>
    <dbReference type="NCBI Taxonomy" id="2763677"/>
    <lineage>
        <taxon>Bacteria</taxon>
        <taxon>Bacillati</taxon>
        <taxon>Bacillota</taxon>
        <taxon>Clostridia</taxon>
        <taxon>Eubacteriales</taxon>
        <taxon>Oscillospiraceae</taxon>
        <taxon>Zongyangia</taxon>
    </lineage>
</organism>
<evidence type="ECO:0000313" key="2">
    <source>
        <dbReference type="Proteomes" id="UP000660861"/>
    </source>
</evidence>
<dbReference type="NCBIfam" id="TIGR01668">
    <property type="entry name" value="YqeG_hyp_ppase"/>
    <property type="match status" value="1"/>
</dbReference>
<dbReference type="AlphaFoldDB" id="A0A926E7N7"/>
<dbReference type="SUPFAM" id="SSF56784">
    <property type="entry name" value="HAD-like"/>
    <property type="match status" value="1"/>
</dbReference>
<evidence type="ECO:0000313" key="1">
    <source>
        <dbReference type="EMBL" id="MBC8569360.1"/>
    </source>
</evidence>
<gene>
    <name evidence="1" type="ORF">H8709_00760</name>
</gene>
<dbReference type="Pfam" id="PF00702">
    <property type="entry name" value="Hydrolase"/>
    <property type="match status" value="1"/>
</dbReference>
<dbReference type="InterPro" id="IPR023214">
    <property type="entry name" value="HAD_sf"/>
</dbReference>